<feature type="transmembrane region" description="Helical" evidence="17">
    <location>
        <begin position="466"/>
        <end position="485"/>
    </location>
</feature>
<keyword evidence="13 17" id="KW-0472">Membrane</keyword>
<dbReference type="Pfam" id="PF01262">
    <property type="entry name" value="AlaDh_PNT_C"/>
    <property type="match status" value="1"/>
</dbReference>
<evidence type="ECO:0000259" key="18">
    <source>
        <dbReference type="SMART" id="SM01002"/>
    </source>
</evidence>
<evidence type="ECO:0000256" key="6">
    <source>
        <dbReference type="ARBA" id="ARBA00022519"/>
    </source>
</evidence>
<dbReference type="EMBL" id="FOJU01000001">
    <property type="protein sequence ID" value="SFA76182.1"/>
    <property type="molecule type" value="Genomic_DNA"/>
</dbReference>
<accession>A0A1I0VIQ2</accession>
<dbReference type="GO" id="GO:0050661">
    <property type="term" value="F:NADP binding"/>
    <property type="evidence" value="ECO:0007669"/>
    <property type="project" value="TreeGrafter"/>
</dbReference>
<feature type="domain" description="Alanine dehydrogenase/pyridine nucleotide transhydrogenase N-terminal" evidence="19">
    <location>
        <begin position="4"/>
        <end position="139"/>
    </location>
</feature>
<evidence type="ECO:0000256" key="9">
    <source>
        <dbReference type="ARBA" id="ARBA00022857"/>
    </source>
</evidence>
<feature type="transmembrane region" description="Helical" evidence="17">
    <location>
        <begin position="416"/>
        <end position="435"/>
    </location>
</feature>
<dbReference type="AlphaFoldDB" id="A0A1I0VIQ2"/>
<dbReference type="Pfam" id="PF12769">
    <property type="entry name" value="PNTB_4TM"/>
    <property type="match status" value="1"/>
</dbReference>
<comment type="subcellular location">
    <subcellularLocation>
        <location evidence="2">Cell inner membrane</location>
        <topology evidence="2">Multi-pass membrane protein</topology>
    </subcellularLocation>
</comment>
<organism evidence="20 21">
    <name type="scientific">Poseidonocella pacifica</name>
    <dbReference type="NCBI Taxonomy" id="871651"/>
    <lineage>
        <taxon>Bacteria</taxon>
        <taxon>Pseudomonadati</taxon>
        <taxon>Pseudomonadota</taxon>
        <taxon>Alphaproteobacteria</taxon>
        <taxon>Rhodobacterales</taxon>
        <taxon>Roseobacteraceae</taxon>
        <taxon>Poseidonocella</taxon>
    </lineage>
</organism>
<sequence>MRIGTPREVLQGEARVAMTPDSALQLQKLGYDCAIESGAGDRAGFTDAAYAAAGVEVVGSTAELWESSDIIAKVRPPTEEEVGYLSSDKTLISFFYPASNENLMQLAADKGASVVAMDMVPRISRAQKMDALSSMANIAGYRAVIEAGNNFGRFFTGQITAAGKVPPAKVLIVGAGVAGLAAIGTSTSLGAITYAFDVRPEVAEQVESMGAEFVYLDFEEEQTDGASSGGYAAVSSPEFREAQLAKFRELAPEMDIVITTALIPNREAPELWTEDMVKAMKPGSVIVDLAAERGGNCKLTVKDEKFVTENGVTIIGYTDFPSRMATQSSTLYSTNIRHLMTDLTPEKDGMPVHNMEDDVIRGATIAHANEITFPPPPPKVKAIAAAPKKAAAKELTPEEKRAQEVAAFKAQTKQQVTLLAVGGALLLGVGLVAPASFMQHFIVFVLAVFVGFQVIWGVSHSLHTPLMAVTNAISSIIILGALMQIGSGSFLVILLAALSVFMAGINIFGGFLVTRRMLAMFQKS</sequence>
<dbReference type="STRING" id="871651.SAMN05421688_0674"/>
<proteinExistence type="inferred from homology"/>
<evidence type="ECO:0000256" key="12">
    <source>
        <dbReference type="ARBA" id="ARBA00023027"/>
    </source>
</evidence>
<dbReference type="PANTHER" id="PTHR10160">
    <property type="entry name" value="NAD(P) TRANSHYDROGENASE"/>
    <property type="match status" value="1"/>
</dbReference>
<dbReference type="InterPro" id="IPR007886">
    <property type="entry name" value="AlaDH/PNT_N"/>
</dbReference>
<dbReference type="NCBIfam" id="TIGR00561">
    <property type="entry name" value="pntA"/>
    <property type="match status" value="1"/>
</dbReference>
<protein>
    <recommendedName>
        <fullName evidence="15 16">NAD(P) transhydrogenase subunit alpha</fullName>
        <ecNumber evidence="4 16">7.1.1.1</ecNumber>
    </recommendedName>
</protein>
<dbReference type="GO" id="GO:0006740">
    <property type="term" value="P:NADPH regeneration"/>
    <property type="evidence" value="ECO:0007669"/>
    <property type="project" value="TreeGrafter"/>
</dbReference>
<evidence type="ECO:0000256" key="17">
    <source>
        <dbReference type="SAM" id="Phobius"/>
    </source>
</evidence>
<name>A0A1I0VIQ2_9RHOB</name>
<evidence type="ECO:0000256" key="1">
    <source>
        <dbReference type="ARBA" id="ARBA00003943"/>
    </source>
</evidence>
<dbReference type="RefSeq" id="WP_092060558.1">
    <property type="nucleotide sequence ID" value="NZ_FOJU01000001.1"/>
</dbReference>
<dbReference type="Proteomes" id="UP000198796">
    <property type="component" value="Unassembled WGS sequence"/>
</dbReference>
<dbReference type="Gene3D" id="3.40.50.720">
    <property type="entry name" value="NAD(P)-binding Rossmann-like Domain"/>
    <property type="match status" value="2"/>
</dbReference>
<keyword evidence="6" id="KW-0997">Cell inner membrane</keyword>
<keyword evidence="11 17" id="KW-1133">Transmembrane helix</keyword>
<feature type="domain" description="Alanine dehydrogenase/pyridine nucleotide transhydrogenase NAD(H)-binding" evidence="18">
    <location>
        <begin position="148"/>
        <end position="316"/>
    </location>
</feature>
<evidence type="ECO:0000313" key="21">
    <source>
        <dbReference type="Proteomes" id="UP000198796"/>
    </source>
</evidence>
<feature type="transmembrane region" description="Helical" evidence="17">
    <location>
        <begin position="441"/>
        <end position="459"/>
    </location>
</feature>
<dbReference type="InterPro" id="IPR024605">
    <property type="entry name" value="NADP_transhyd_a_C"/>
</dbReference>
<dbReference type="EC" id="7.1.1.1" evidence="4 16"/>
<keyword evidence="10 16" id="KW-1278">Translocase</keyword>
<evidence type="ECO:0000256" key="16">
    <source>
        <dbReference type="PIRNR" id="PIRNR000203"/>
    </source>
</evidence>
<reference evidence="20 21" key="1">
    <citation type="submission" date="2016-10" db="EMBL/GenBank/DDBJ databases">
        <authorList>
            <person name="de Groot N.N."/>
        </authorList>
    </citation>
    <scope>NUCLEOTIDE SEQUENCE [LARGE SCALE GENOMIC DNA]</scope>
    <source>
        <strain evidence="20 21">DSM 29316</strain>
    </source>
</reference>
<evidence type="ECO:0000256" key="13">
    <source>
        <dbReference type="ARBA" id="ARBA00023136"/>
    </source>
</evidence>
<evidence type="ECO:0000256" key="5">
    <source>
        <dbReference type="ARBA" id="ARBA00022475"/>
    </source>
</evidence>
<comment type="catalytic activity">
    <reaction evidence="14 16">
        <text>NAD(+) + NADPH + H(+)(in) = NADH + NADP(+) + H(+)(out)</text>
        <dbReference type="Rhea" id="RHEA:47992"/>
        <dbReference type="ChEBI" id="CHEBI:15378"/>
        <dbReference type="ChEBI" id="CHEBI:57540"/>
        <dbReference type="ChEBI" id="CHEBI:57783"/>
        <dbReference type="ChEBI" id="CHEBI:57945"/>
        <dbReference type="ChEBI" id="CHEBI:58349"/>
        <dbReference type="EC" id="7.1.1.1"/>
    </reaction>
</comment>
<evidence type="ECO:0000259" key="19">
    <source>
        <dbReference type="SMART" id="SM01003"/>
    </source>
</evidence>
<dbReference type="GO" id="GO:0008750">
    <property type="term" value="F:proton-translocating NAD(P)+ transhydrogenase activity"/>
    <property type="evidence" value="ECO:0007669"/>
    <property type="project" value="UniProtKB-EC"/>
</dbReference>
<dbReference type="NCBIfam" id="NF006942">
    <property type="entry name" value="PRK09424.1"/>
    <property type="match status" value="1"/>
</dbReference>
<evidence type="ECO:0000256" key="3">
    <source>
        <dbReference type="ARBA" id="ARBA00005689"/>
    </source>
</evidence>
<dbReference type="OrthoDB" id="9804592at2"/>
<evidence type="ECO:0000256" key="14">
    <source>
        <dbReference type="ARBA" id="ARBA00048202"/>
    </source>
</evidence>
<keyword evidence="21" id="KW-1185">Reference proteome</keyword>
<dbReference type="InterPro" id="IPR026255">
    <property type="entry name" value="NADP_transhyd_a"/>
</dbReference>
<keyword evidence="9 16" id="KW-0521">NADP</keyword>
<dbReference type="SMART" id="SM01002">
    <property type="entry name" value="AlaDh_PNT_C"/>
    <property type="match status" value="1"/>
</dbReference>
<evidence type="ECO:0000256" key="8">
    <source>
        <dbReference type="ARBA" id="ARBA00022741"/>
    </source>
</evidence>
<dbReference type="PANTHER" id="PTHR10160:SF19">
    <property type="entry name" value="PROTON-TRANSLOCATING NAD(P)(+) TRANSHYDROGENASE"/>
    <property type="match status" value="1"/>
</dbReference>
<feature type="transmembrane region" description="Helical" evidence="17">
    <location>
        <begin position="491"/>
        <end position="513"/>
    </location>
</feature>
<comment type="function">
    <text evidence="1 16">The transhydrogenation between NADH and NADP is coupled to respiration and ATP hydrolysis and functions as a proton pump across the membrane.</text>
</comment>
<keyword evidence="5" id="KW-1003">Cell membrane</keyword>
<keyword evidence="8 16" id="KW-0547">Nucleotide-binding</keyword>
<keyword evidence="12 16" id="KW-0520">NAD</keyword>
<dbReference type="InterPro" id="IPR007698">
    <property type="entry name" value="AlaDH/PNT_NAD(H)-bd"/>
</dbReference>
<evidence type="ECO:0000256" key="2">
    <source>
        <dbReference type="ARBA" id="ARBA00004429"/>
    </source>
</evidence>
<evidence type="ECO:0000256" key="10">
    <source>
        <dbReference type="ARBA" id="ARBA00022967"/>
    </source>
</evidence>
<evidence type="ECO:0000256" key="7">
    <source>
        <dbReference type="ARBA" id="ARBA00022692"/>
    </source>
</evidence>
<dbReference type="SMART" id="SM01003">
    <property type="entry name" value="AlaDh_PNT_N"/>
    <property type="match status" value="1"/>
</dbReference>
<dbReference type="SUPFAM" id="SSF52283">
    <property type="entry name" value="Formate/glycerate dehydrogenase catalytic domain-like"/>
    <property type="match status" value="1"/>
</dbReference>
<comment type="similarity">
    <text evidence="3 16">Belongs to the AlaDH/PNT family.</text>
</comment>
<evidence type="ECO:0000256" key="11">
    <source>
        <dbReference type="ARBA" id="ARBA00022989"/>
    </source>
</evidence>
<dbReference type="CDD" id="cd05304">
    <property type="entry name" value="Rubrum_tdh"/>
    <property type="match status" value="1"/>
</dbReference>
<dbReference type="PIRSF" id="PIRSF000203">
    <property type="entry name" value="NADP_transhydrogenase_alpha"/>
    <property type="match status" value="1"/>
</dbReference>
<dbReference type="SUPFAM" id="SSF51735">
    <property type="entry name" value="NAD(P)-binding Rossmann-fold domains"/>
    <property type="match status" value="1"/>
</dbReference>
<dbReference type="GO" id="GO:0005886">
    <property type="term" value="C:plasma membrane"/>
    <property type="evidence" value="ECO:0007669"/>
    <property type="project" value="UniProtKB-SubCell"/>
</dbReference>
<evidence type="ECO:0000256" key="15">
    <source>
        <dbReference type="ARBA" id="ARBA00071831"/>
    </source>
</evidence>
<dbReference type="InterPro" id="IPR036291">
    <property type="entry name" value="NAD(P)-bd_dom_sf"/>
</dbReference>
<evidence type="ECO:0000313" key="20">
    <source>
        <dbReference type="EMBL" id="SFA76182.1"/>
    </source>
</evidence>
<gene>
    <name evidence="20" type="ORF">SAMN05421688_0674</name>
</gene>
<dbReference type="FunFam" id="3.40.50.720:FF:000028">
    <property type="entry name" value="NAD(P) transhydrogenase subunit alpha"/>
    <property type="match status" value="1"/>
</dbReference>
<evidence type="ECO:0000256" key="4">
    <source>
        <dbReference type="ARBA" id="ARBA00012943"/>
    </source>
</evidence>
<dbReference type="Pfam" id="PF05222">
    <property type="entry name" value="AlaDh_PNT_N"/>
    <property type="match status" value="1"/>
</dbReference>
<keyword evidence="7 17" id="KW-0812">Transmembrane</keyword>